<sequence>MALSLPRWPCSSTSNEGLIQNLMQTGVVRTFAVADAMKRTDRACFVPRTLREDAYQDSPCPIGFNQTISAPHTHAHVLELAHSTLVGVAEPRVLDIGAGSGYLTVALASLVDEAGGRVFGLELVPALAQFARKNALRAAGDLMKRGVISLHCQNGWNGLPSEAPFNFIFVGAAVSSPPQSLLDQLADGGQLVVPVDDPRGGQALVSVTRHGSSFVHRRIMPACFVPLIRGEVVKKRRRLSVAGDTDPSGTNSSRATYSFRAVR</sequence>
<feature type="compositionally biased region" description="Polar residues" evidence="5">
    <location>
        <begin position="247"/>
        <end position="256"/>
    </location>
</feature>
<gene>
    <name evidence="6" type="ORF">PHYBOEH_005248</name>
</gene>
<dbReference type="GO" id="GO:0005737">
    <property type="term" value="C:cytoplasm"/>
    <property type="evidence" value="ECO:0007669"/>
    <property type="project" value="TreeGrafter"/>
</dbReference>
<accession>A0A8T1WJY0</accession>
<evidence type="ECO:0000256" key="3">
    <source>
        <dbReference type="ARBA" id="ARBA00022679"/>
    </source>
</evidence>
<dbReference type="PANTHER" id="PTHR11579:SF0">
    <property type="entry name" value="PROTEIN-L-ISOASPARTATE(D-ASPARTATE) O-METHYLTRANSFERASE"/>
    <property type="match status" value="1"/>
</dbReference>
<dbReference type="PANTHER" id="PTHR11579">
    <property type="entry name" value="PROTEIN-L-ISOASPARTATE O-METHYLTRANSFERASE"/>
    <property type="match status" value="1"/>
</dbReference>
<keyword evidence="7" id="KW-1185">Reference proteome</keyword>
<dbReference type="CDD" id="cd02440">
    <property type="entry name" value="AdoMet_MTases"/>
    <property type="match status" value="1"/>
</dbReference>
<dbReference type="InterPro" id="IPR000682">
    <property type="entry name" value="PCMT"/>
</dbReference>
<evidence type="ECO:0008006" key="8">
    <source>
        <dbReference type="Google" id="ProtNLM"/>
    </source>
</evidence>
<dbReference type="AlphaFoldDB" id="A0A8T1WJY0"/>
<dbReference type="NCBIfam" id="TIGR00080">
    <property type="entry name" value="pimt"/>
    <property type="match status" value="1"/>
</dbReference>
<keyword evidence="1" id="KW-0963">Cytoplasm</keyword>
<evidence type="ECO:0000256" key="1">
    <source>
        <dbReference type="ARBA" id="ARBA00022490"/>
    </source>
</evidence>
<protein>
    <recommendedName>
        <fullName evidence="8">Protein-L-isoaspartate O-methyltransferase</fullName>
    </recommendedName>
</protein>
<dbReference type="Pfam" id="PF01135">
    <property type="entry name" value="PCMT"/>
    <property type="match status" value="1"/>
</dbReference>
<dbReference type="GO" id="GO:0004719">
    <property type="term" value="F:protein-L-isoaspartate (D-aspartate) O-methyltransferase activity"/>
    <property type="evidence" value="ECO:0007669"/>
    <property type="project" value="InterPro"/>
</dbReference>
<evidence type="ECO:0000256" key="4">
    <source>
        <dbReference type="ARBA" id="ARBA00022691"/>
    </source>
</evidence>
<organism evidence="6 7">
    <name type="scientific">Phytophthora boehmeriae</name>
    <dbReference type="NCBI Taxonomy" id="109152"/>
    <lineage>
        <taxon>Eukaryota</taxon>
        <taxon>Sar</taxon>
        <taxon>Stramenopiles</taxon>
        <taxon>Oomycota</taxon>
        <taxon>Peronosporomycetes</taxon>
        <taxon>Peronosporales</taxon>
        <taxon>Peronosporaceae</taxon>
        <taxon>Phytophthora</taxon>
    </lineage>
</organism>
<proteinExistence type="predicted"/>
<evidence type="ECO:0000313" key="7">
    <source>
        <dbReference type="Proteomes" id="UP000693981"/>
    </source>
</evidence>
<evidence type="ECO:0000313" key="6">
    <source>
        <dbReference type="EMBL" id="KAG7394372.1"/>
    </source>
</evidence>
<keyword evidence="3" id="KW-0808">Transferase</keyword>
<evidence type="ECO:0000256" key="5">
    <source>
        <dbReference type="SAM" id="MobiDB-lite"/>
    </source>
</evidence>
<dbReference type="Proteomes" id="UP000693981">
    <property type="component" value="Unassembled WGS sequence"/>
</dbReference>
<feature type="region of interest" description="Disordered" evidence="5">
    <location>
        <begin position="238"/>
        <end position="263"/>
    </location>
</feature>
<dbReference type="EMBL" id="JAGDFL010000276">
    <property type="protein sequence ID" value="KAG7394372.1"/>
    <property type="molecule type" value="Genomic_DNA"/>
</dbReference>
<reference evidence="6" key="1">
    <citation type="submission" date="2021-02" db="EMBL/GenBank/DDBJ databases">
        <authorList>
            <person name="Palmer J.M."/>
        </authorList>
    </citation>
    <scope>NUCLEOTIDE SEQUENCE</scope>
    <source>
        <strain evidence="6">SCRP23</strain>
    </source>
</reference>
<evidence type="ECO:0000256" key="2">
    <source>
        <dbReference type="ARBA" id="ARBA00022603"/>
    </source>
</evidence>
<keyword evidence="2" id="KW-0489">Methyltransferase</keyword>
<comment type="caution">
    <text evidence="6">The sequence shown here is derived from an EMBL/GenBank/DDBJ whole genome shotgun (WGS) entry which is preliminary data.</text>
</comment>
<dbReference type="FunFam" id="3.40.50.150:FF:000556">
    <property type="entry name" value="Probable protein-L-isoaspartate O-methyltransferase"/>
    <property type="match status" value="1"/>
</dbReference>
<dbReference type="GO" id="GO:0032259">
    <property type="term" value="P:methylation"/>
    <property type="evidence" value="ECO:0007669"/>
    <property type="project" value="UniProtKB-KW"/>
</dbReference>
<dbReference type="OrthoDB" id="73890at2759"/>
<name>A0A8T1WJY0_9STRA</name>
<keyword evidence="4" id="KW-0949">S-adenosyl-L-methionine</keyword>